<dbReference type="RefSeq" id="WP_161021672.1">
    <property type="nucleotide sequence ID" value="NZ_WWCP01000062.1"/>
</dbReference>
<accession>A0A6L8MTI0</accession>
<sequence length="219" mass="24250">MKSTVSVQVDADVMLRLISHLKVRGGAQDVCEAVSGAVGLWLREQSQLPFDCDPASVRGYQWKSLFLPEGTEIRSWSYGEHNYARVVGDDLIHKGKSVTPNAFAQSCARSMRNAWKDLSVRRPQDKQFKMAHRLRLELAEQARQPQTIPAAKAGPADPSMALLLAALQAQLQSAPSPTPVAAPERSAQPGPPRPLTPGEGWNLPERRKFRFRLEDVAFD</sequence>
<organism evidence="2 3">
    <name type="scientific">Duganella lactea</name>
    <dbReference type="NCBI Taxonomy" id="2692173"/>
    <lineage>
        <taxon>Bacteria</taxon>
        <taxon>Pseudomonadati</taxon>
        <taxon>Pseudomonadota</taxon>
        <taxon>Betaproteobacteria</taxon>
        <taxon>Burkholderiales</taxon>
        <taxon>Oxalobacteraceae</taxon>
        <taxon>Telluria group</taxon>
        <taxon>Duganella</taxon>
    </lineage>
</organism>
<evidence type="ECO:0000313" key="3">
    <source>
        <dbReference type="Proteomes" id="UP000474565"/>
    </source>
</evidence>
<dbReference type="AlphaFoldDB" id="A0A6L8MTI0"/>
<gene>
    <name evidence="2" type="ORF">GTP44_25945</name>
</gene>
<evidence type="ECO:0000256" key="1">
    <source>
        <dbReference type="SAM" id="MobiDB-lite"/>
    </source>
</evidence>
<feature type="region of interest" description="Disordered" evidence="1">
    <location>
        <begin position="174"/>
        <end position="204"/>
    </location>
</feature>
<proteinExistence type="predicted"/>
<evidence type="ECO:0000313" key="2">
    <source>
        <dbReference type="EMBL" id="MYM85363.1"/>
    </source>
</evidence>
<reference evidence="2 3" key="1">
    <citation type="submission" date="2019-12" db="EMBL/GenBank/DDBJ databases">
        <title>Novel species isolated from a subtropical stream in China.</title>
        <authorList>
            <person name="Lu H."/>
        </authorList>
    </citation>
    <scope>NUCLEOTIDE SEQUENCE [LARGE SCALE GENOMIC DNA]</scope>
    <source>
        <strain evidence="2 3">FT50W</strain>
    </source>
</reference>
<dbReference type="Proteomes" id="UP000474565">
    <property type="component" value="Unassembled WGS sequence"/>
</dbReference>
<name>A0A6L8MTI0_9BURK</name>
<dbReference type="EMBL" id="WWCP01000062">
    <property type="protein sequence ID" value="MYM85363.1"/>
    <property type="molecule type" value="Genomic_DNA"/>
</dbReference>
<comment type="caution">
    <text evidence="2">The sequence shown here is derived from an EMBL/GenBank/DDBJ whole genome shotgun (WGS) entry which is preliminary data.</text>
</comment>
<protein>
    <submittedName>
        <fullName evidence="2">Uncharacterized protein</fullName>
    </submittedName>
</protein>